<dbReference type="InterPro" id="IPR011330">
    <property type="entry name" value="Glyco_hydro/deAcase_b/a-brl"/>
</dbReference>
<keyword evidence="3" id="KW-1185">Reference proteome</keyword>
<dbReference type="GO" id="GO:0016810">
    <property type="term" value="F:hydrolase activity, acting on carbon-nitrogen (but not peptide) bonds"/>
    <property type="evidence" value="ECO:0007669"/>
    <property type="project" value="InterPro"/>
</dbReference>
<dbReference type="InterPro" id="IPR002509">
    <property type="entry name" value="NODB_dom"/>
</dbReference>
<dbReference type="InterPro" id="IPR050248">
    <property type="entry name" value="Polysacc_deacetylase_ArnD"/>
</dbReference>
<dbReference type="PANTHER" id="PTHR10587">
    <property type="entry name" value="GLYCOSYL TRANSFERASE-RELATED"/>
    <property type="match status" value="1"/>
</dbReference>
<gene>
    <name evidence="2" type="ORF">R50_1273</name>
</gene>
<evidence type="ECO:0000313" key="3">
    <source>
        <dbReference type="Proteomes" id="UP000503399"/>
    </source>
</evidence>
<dbReference type="Gene3D" id="3.20.20.370">
    <property type="entry name" value="Glycoside hydrolase/deacetylase"/>
    <property type="match status" value="1"/>
</dbReference>
<sequence length="241" mass="25467">MTGWGKRLRTWVVAGAAAAGLVAGVPVRAQAPPLPAAVPVYRVETAHPVMALSINVVWGTEYVPQLLAALKAAHAHATFMLGGRWAEQHADLARSLVQAGMEVGNHGWNHAHPSLQDPEALAADIRRSSAAIAAVTGAQPALYAPPYGELNPRILGAARANGLTLVMWTIDTIDWRPASDPATIVRRVLGRARPGAIVLMHPTDRTVEALPAVLKGLAAKGYQVVTVSDLLRTGQPRNDGE</sequence>
<proteinExistence type="predicted"/>
<protein>
    <submittedName>
        <fullName evidence="2">NodB homology domain-containing protein</fullName>
    </submittedName>
</protein>
<name>A0A6F8ZFL2_9FIRM</name>
<dbReference type="PANTHER" id="PTHR10587:SF80">
    <property type="entry name" value="CHITOOLIGOSACCHARIDE DEACETYLASE"/>
    <property type="match status" value="1"/>
</dbReference>
<dbReference type="GO" id="GO:0005975">
    <property type="term" value="P:carbohydrate metabolic process"/>
    <property type="evidence" value="ECO:0007669"/>
    <property type="project" value="InterPro"/>
</dbReference>
<organism evidence="2 3">
    <name type="scientific">Candidatus Hydrogenisulfobacillus filiaventi</name>
    <dbReference type="NCBI Taxonomy" id="2707344"/>
    <lineage>
        <taxon>Bacteria</taxon>
        <taxon>Bacillati</taxon>
        <taxon>Bacillota</taxon>
        <taxon>Clostridia</taxon>
        <taxon>Eubacteriales</taxon>
        <taxon>Clostridiales Family XVII. Incertae Sedis</taxon>
        <taxon>Candidatus Hydrogenisulfobacillus</taxon>
    </lineage>
</organism>
<dbReference type="KEGG" id="hfv:R50_1273"/>
<evidence type="ECO:0000313" key="2">
    <source>
        <dbReference type="EMBL" id="CAB1128779.1"/>
    </source>
</evidence>
<dbReference type="SUPFAM" id="SSF88713">
    <property type="entry name" value="Glycoside hydrolase/deacetylase"/>
    <property type="match status" value="1"/>
</dbReference>
<evidence type="ECO:0000259" key="1">
    <source>
        <dbReference type="PROSITE" id="PS51677"/>
    </source>
</evidence>
<dbReference type="GO" id="GO:0016020">
    <property type="term" value="C:membrane"/>
    <property type="evidence" value="ECO:0007669"/>
    <property type="project" value="TreeGrafter"/>
</dbReference>
<reference evidence="2 3" key="1">
    <citation type="submission" date="2020-02" db="EMBL/GenBank/DDBJ databases">
        <authorList>
            <person name="Hogendoorn C."/>
        </authorList>
    </citation>
    <scope>NUCLEOTIDE SEQUENCE [LARGE SCALE GENOMIC DNA]</scope>
    <source>
        <strain evidence="2">R501</strain>
    </source>
</reference>
<dbReference type="EMBL" id="LR778114">
    <property type="protein sequence ID" value="CAB1128779.1"/>
    <property type="molecule type" value="Genomic_DNA"/>
</dbReference>
<dbReference type="AlphaFoldDB" id="A0A6F8ZFL2"/>
<feature type="domain" description="NodB homology" evidence="1">
    <location>
        <begin position="48"/>
        <end position="225"/>
    </location>
</feature>
<dbReference type="Pfam" id="PF01522">
    <property type="entry name" value="Polysacc_deac_1"/>
    <property type="match status" value="1"/>
</dbReference>
<dbReference type="PROSITE" id="PS51677">
    <property type="entry name" value="NODB"/>
    <property type="match status" value="1"/>
</dbReference>
<dbReference type="Proteomes" id="UP000503399">
    <property type="component" value="Chromosome"/>
</dbReference>
<accession>A0A6F8ZFL2</accession>